<evidence type="ECO:0000256" key="4">
    <source>
        <dbReference type="ARBA" id="ARBA00022448"/>
    </source>
</evidence>
<dbReference type="GO" id="GO:0005737">
    <property type="term" value="C:cytoplasm"/>
    <property type="evidence" value="ECO:0007669"/>
    <property type="project" value="UniProtKB-SubCell"/>
</dbReference>
<dbReference type="InterPro" id="IPR000032">
    <property type="entry name" value="HPr-like"/>
</dbReference>
<dbReference type="SUPFAM" id="SSF55804">
    <property type="entry name" value="Phoshotransferase/anion transport protein"/>
    <property type="match status" value="2"/>
</dbReference>
<dbReference type="PROSITE" id="PS00372">
    <property type="entry name" value="PTS_EIIA_TYPE_2_HIS"/>
    <property type="match status" value="1"/>
</dbReference>
<dbReference type="RefSeq" id="WP_108901246.1">
    <property type="nucleotide sequence ID" value="NZ_CP029185.2"/>
</dbReference>
<protein>
    <recommendedName>
        <fullName evidence="3">Multiphosphoryl transfer protein</fullName>
    </recommendedName>
</protein>
<dbReference type="OrthoDB" id="1640042at2"/>
<comment type="subcellular location">
    <subcellularLocation>
        <location evidence="2">Cytoplasm</location>
    </subcellularLocation>
</comment>
<evidence type="ECO:0000256" key="5">
    <source>
        <dbReference type="ARBA" id="ARBA00022490"/>
    </source>
</evidence>
<evidence type="ECO:0000256" key="8">
    <source>
        <dbReference type="ARBA" id="ARBA00022679"/>
    </source>
</evidence>
<feature type="domain" description="HPr" evidence="12">
    <location>
        <begin position="285"/>
        <end position="375"/>
    </location>
</feature>
<keyword evidence="14" id="KW-1185">Reference proteome</keyword>
<gene>
    <name evidence="13" type="ORF">HYN51_11935</name>
</gene>
<evidence type="ECO:0000256" key="3">
    <source>
        <dbReference type="ARBA" id="ARBA00015565"/>
    </source>
</evidence>
<dbReference type="AlphaFoldDB" id="A0A2Y9TZS4"/>
<dbReference type="Pfam" id="PF00381">
    <property type="entry name" value="PTS-HPr"/>
    <property type="match status" value="1"/>
</dbReference>
<dbReference type="PANTHER" id="PTHR30181">
    <property type="entry name" value="MANNITOL PERMEASE IIC COMPONENT"/>
    <property type="match status" value="1"/>
</dbReference>
<dbReference type="KEGG" id="lpv:HYN51_11935"/>
<keyword evidence="10" id="KW-0418">Kinase</keyword>
<dbReference type="PROSITE" id="PS00369">
    <property type="entry name" value="PTS_HPR_HIS"/>
    <property type="match status" value="1"/>
</dbReference>
<dbReference type="PROSITE" id="PS00589">
    <property type="entry name" value="PTS_HPR_SER"/>
    <property type="match status" value="1"/>
</dbReference>
<dbReference type="GO" id="GO:0005886">
    <property type="term" value="C:plasma membrane"/>
    <property type="evidence" value="ECO:0007669"/>
    <property type="project" value="TreeGrafter"/>
</dbReference>
<evidence type="ECO:0000256" key="10">
    <source>
        <dbReference type="ARBA" id="ARBA00022777"/>
    </source>
</evidence>
<dbReference type="InterPro" id="IPR002178">
    <property type="entry name" value="PTS_EIIA_type-2_dom"/>
</dbReference>
<dbReference type="FunFam" id="3.40.930.10:FF:000006">
    <property type="entry name" value="Fructose-specific PTS system IIA component"/>
    <property type="match status" value="1"/>
</dbReference>
<evidence type="ECO:0000256" key="1">
    <source>
        <dbReference type="ARBA" id="ARBA00003136"/>
    </source>
</evidence>
<name>A0A2Y9TZS4_9GAMM</name>
<evidence type="ECO:0000259" key="12">
    <source>
        <dbReference type="PROSITE" id="PS51350"/>
    </source>
</evidence>
<evidence type="ECO:0000259" key="11">
    <source>
        <dbReference type="PROSITE" id="PS51094"/>
    </source>
</evidence>
<comment type="function">
    <text evidence="1">The phosphoenolpyruvate-dependent sugar phosphotransferase system (sugar PTS), a major carbohydrate active transport system, catalyzes the phosphorylation of incoming sugar substrates concomitantly with their translocation across the cell membrane. The enzyme II FruAB PTS system is involved in fructose transport.</text>
</comment>
<keyword evidence="9" id="KW-0598">Phosphotransferase system</keyword>
<accession>A0A2Y9TZS4</accession>
<dbReference type="CDD" id="cd00211">
    <property type="entry name" value="PTS_IIA_fru"/>
    <property type="match status" value="1"/>
</dbReference>
<keyword evidence="6" id="KW-0597">Phosphoprotein</keyword>
<evidence type="ECO:0000256" key="9">
    <source>
        <dbReference type="ARBA" id="ARBA00022683"/>
    </source>
</evidence>
<dbReference type="NCBIfam" id="NF008319">
    <property type="entry name" value="PRK11109.1"/>
    <property type="match status" value="1"/>
</dbReference>
<dbReference type="NCBIfam" id="TIGR01003">
    <property type="entry name" value="PTS_HPr_family"/>
    <property type="match status" value="1"/>
</dbReference>
<dbReference type="CDD" id="cd00367">
    <property type="entry name" value="PTS-HPr_like"/>
    <property type="match status" value="1"/>
</dbReference>
<dbReference type="EMBL" id="CP029185">
    <property type="protein sequence ID" value="AWH89195.1"/>
    <property type="molecule type" value="Genomic_DNA"/>
</dbReference>
<dbReference type="GO" id="GO:0016301">
    <property type="term" value="F:kinase activity"/>
    <property type="evidence" value="ECO:0007669"/>
    <property type="project" value="UniProtKB-KW"/>
</dbReference>
<dbReference type="SUPFAM" id="SSF55594">
    <property type="entry name" value="HPr-like"/>
    <property type="match status" value="1"/>
</dbReference>
<dbReference type="PANTHER" id="PTHR30181:SF3">
    <property type="entry name" value="MULTIPHOSPHORYL TRANSFER PROTEIN"/>
    <property type="match status" value="1"/>
</dbReference>
<dbReference type="Gene3D" id="3.30.1340.10">
    <property type="entry name" value="HPr-like"/>
    <property type="match status" value="1"/>
</dbReference>
<dbReference type="InterPro" id="IPR050893">
    <property type="entry name" value="Sugar_PTS"/>
</dbReference>
<keyword evidence="8" id="KW-0808">Transferase</keyword>
<dbReference type="Gene3D" id="3.40.930.10">
    <property type="entry name" value="Mannitol-specific EII, Chain A"/>
    <property type="match status" value="1"/>
</dbReference>
<dbReference type="GO" id="GO:0009401">
    <property type="term" value="P:phosphoenolpyruvate-dependent sugar phosphotransferase system"/>
    <property type="evidence" value="ECO:0007669"/>
    <property type="project" value="UniProtKB-KW"/>
</dbReference>
<dbReference type="Proteomes" id="UP000244908">
    <property type="component" value="Chromosome"/>
</dbReference>
<feature type="domain" description="PTS EIIA type-2" evidence="11">
    <location>
        <begin position="2"/>
        <end position="142"/>
    </location>
</feature>
<proteinExistence type="predicted"/>
<organism evidence="13 14">
    <name type="scientific">Limnobaculum parvum</name>
    <dbReference type="NCBI Taxonomy" id="2172103"/>
    <lineage>
        <taxon>Bacteria</taxon>
        <taxon>Pseudomonadati</taxon>
        <taxon>Pseudomonadota</taxon>
        <taxon>Gammaproteobacteria</taxon>
        <taxon>Enterobacterales</taxon>
        <taxon>Budviciaceae</taxon>
        <taxon>Limnobaculum</taxon>
    </lineage>
</organism>
<keyword evidence="7" id="KW-0762">Sugar transport</keyword>
<dbReference type="InterPro" id="IPR002114">
    <property type="entry name" value="PTS_HPr_Ser_P_site"/>
</dbReference>
<keyword evidence="4" id="KW-0813">Transport</keyword>
<dbReference type="InterPro" id="IPR001020">
    <property type="entry name" value="PTS_HPr_His_P_site"/>
</dbReference>
<evidence type="ECO:0000313" key="13">
    <source>
        <dbReference type="EMBL" id="AWH89195.1"/>
    </source>
</evidence>
<dbReference type="PROSITE" id="PS51350">
    <property type="entry name" value="PTS_HPR_DOM"/>
    <property type="match status" value="1"/>
</dbReference>
<dbReference type="InterPro" id="IPR035895">
    <property type="entry name" value="HPr-like_sf"/>
</dbReference>
<dbReference type="PRINTS" id="PR00107">
    <property type="entry name" value="PHOSPHOCPHPR"/>
</dbReference>
<dbReference type="InterPro" id="IPR016152">
    <property type="entry name" value="PTrfase/Anion_transptr"/>
</dbReference>
<dbReference type="GO" id="GO:0090563">
    <property type="term" value="F:protein-phosphocysteine-sugar phosphotransferase activity"/>
    <property type="evidence" value="ECO:0007669"/>
    <property type="project" value="TreeGrafter"/>
</dbReference>
<evidence type="ECO:0000256" key="6">
    <source>
        <dbReference type="ARBA" id="ARBA00022553"/>
    </source>
</evidence>
<dbReference type="Pfam" id="PF00359">
    <property type="entry name" value="PTS_EIIA_2"/>
    <property type="match status" value="1"/>
</dbReference>
<evidence type="ECO:0000256" key="7">
    <source>
        <dbReference type="ARBA" id="ARBA00022597"/>
    </source>
</evidence>
<sequence>MYQLPIQNIHLNASAANKQQAIEQVASALAQSGYVNSGYLNGMLQREQQTSTYLGNGIAIPHGTTDTRHLVLNTGIQVFQFPQGIEWGDGQTAYVVIGIAACSDEHLSLLRQLAHVLSDESLAYQLANTDSAEQLRSLLMGEKQSAEFFFDASMIVLDLDVDNIVTLQALNAGRLQQINAVDHPFIADILSRPPVNLGQGIWLCDSLKGNLLSAATISRPTRAFNINGEPVGLLLTISVADRQPNPLLNRLGSLLIAQQAERLLTADTATLLALLTSDTIPDEQAISAEFVIHNQHGLHARPSTVLLNTIKQFNTEVTVTNLNGSGKPVNGRSMMKLVSLGVQKGHRLRFTATGKDAQMALSAIGNAISTGLGEGV</sequence>
<evidence type="ECO:0000313" key="14">
    <source>
        <dbReference type="Proteomes" id="UP000244908"/>
    </source>
</evidence>
<dbReference type="PROSITE" id="PS51094">
    <property type="entry name" value="PTS_EIIA_TYPE_2"/>
    <property type="match status" value="1"/>
</dbReference>
<reference evidence="13 14" key="1">
    <citation type="journal article" date="2019" name="Int. J. Syst. Evol. Microbiol.">
        <title>Limnobaculum parvum gen. nov., sp. nov., isolated from a freshwater lake.</title>
        <authorList>
            <person name="Baek C."/>
            <person name="Shin S.K."/>
            <person name="Yi H."/>
        </authorList>
    </citation>
    <scope>NUCLEOTIDE SEQUENCE [LARGE SCALE GENOMIC DNA]</scope>
    <source>
        <strain evidence="13 14">HYN0051</strain>
    </source>
</reference>
<keyword evidence="5" id="KW-0963">Cytoplasm</keyword>
<evidence type="ECO:0000256" key="2">
    <source>
        <dbReference type="ARBA" id="ARBA00004496"/>
    </source>
</evidence>